<organism evidence="7 8">
    <name type="scientific">Chlamydomonas eustigma</name>
    <dbReference type="NCBI Taxonomy" id="1157962"/>
    <lineage>
        <taxon>Eukaryota</taxon>
        <taxon>Viridiplantae</taxon>
        <taxon>Chlorophyta</taxon>
        <taxon>core chlorophytes</taxon>
        <taxon>Chlorophyceae</taxon>
        <taxon>CS clade</taxon>
        <taxon>Chlamydomonadales</taxon>
        <taxon>Chlamydomonadaceae</taxon>
        <taxon>Chlamydomonas</taxon>
    </lineage>
</organism>
<evidence type="ECO:0000256" key="2">
    <source>
        <dbReference type="ARBA" id="ARBA00010782"/>
    </source>
</evidence>
<dbReference type="Proteomes" id="UP000232323">
    <property type="component" value="Unassembled WGS sequence"/>
</dbReference>
<dbReference type="AlphaFoldDB" id="A0A250WXC0"/>
<gene>
    <name evidence="7" type="ORF">CEUSTIGMA_g2904.t1</name>
</gene>
<evidence type="ECO:0000256" key="3">
    <source>
        <dbReference type="ARBA" id="ARBA00023242"/>
    </source>
</evidence>
<name>A0A250WXC0_9CHLO</name>
<dbReference type="STRING" id="1157962.A0A250WXC0"/>
<feature type="region of interest" description="Disordered" evidence="5">
    <location>
        <begin position="314"/>
        <end position="355"/>
    </location>
</feature>
<evidence type="ECO:0000256" key="4">
    <source>
        <dbReference type="RuleBase" id="RU367086"/>
    </source>
</evidence>
<dbReference type="OrthoDB" id="407658at2759"/>
<dbReference type="InterPro" id="IPR039770">
    <property type="entry name" value="Rpf2"/>
</dbReference>
<dbReference type="Pfam" id="PF04427">
    <property type="entry name" value="Brix"/>
    <property type="match status" value="1"/>
</dbReference>
<comment type="subcellular location">
    <subcellularLocation>
        <location evidence="1 4">Nucleus</location>
        <location evidence="1 4">Nucleolus</location>
    </subcellularLocation>
</comment>
<dbReference type="PROSITE" id="PS50833">
    <property type="entry name" value="BRIX"/>
    <property type="match status" value="1"/>
</dbReference>
<evidence type="ECO:0000313" key="8">
    <source>
        <dbReference type="Proteomes" id="UP000232323"/>
    </source>
</evidence>
<feature type="domain" description="Brix" evidence="6">
    <location>
        <begin position="63"/>
        <end position="272"/>
    </location>
</feature>
<evidence type="ECO:0000313" key="7">
    <source>
        <dbReference type="EMBL" id="GAX75461.1"/>
    </source>
</evidence>
<keyword evidence="3 4" id="KW-0539">Nucleus</keyword>
<dbReference type="PANTHER" id="PTHR12728">
    <property type="entry name" value="BRIX DOMAIN CONTAINING PROTEIN"/>
    <property type="match status" value="1"/>
</dbReference>
<dbReference type="GO" id="GO:0005730">
    <property type="term" value="C:nucleolus"/>
    <property type="evidence" value="ECO:0007669"/>
    <property type="project" value="UniProtKB-SubCell"/>
</dbReference>
<proteinExistence type="inferred from homology"/>
<evidence type="ECO:0000259" key="6">
    <source>
        <dbReference type="PROSITE" id="PS50833"/>
    </source>
</evidence>
<dbReference type="PANTHER" id="PTHR12728:SF0">
    <property type="entry name" value="RIBOSOME PRODUCTION FACTOR 2 HOMOLOG"/>
    <property type="match status" value="1"/>
</dbReference>
<dbReference type="InterPro" id="IPR007109">
    <property type="entry name" value="Brix"/>
</dbReference>
<comment type="similarity">
    <text evidence="2 4">Belongs to the RPF2 family.</text>
</comment>
<evidence type="ECO:0000256" key="1">
    <source>
        <dbReference type="ARBA" id="ARBA00004604"/>
    </source>
</evidence>
<feature type="compositionally biased region" description="Basic and acidic residues" evidence="5">
    <location>
        <begin position="346"/>
        <end position="355"/>
    </location>
</feature>
<dbReference type="GO" id="GO:0000463">
    <property type="term" value="P:maturation of LSU-rRNA from tricistronic rRNA transcript (SSU-rRNA, 5.8S rRNA, LSU-rRNA)"/>
    <property type="evidence" value="ECO:0007669"/>
    <property type="project" value="TreeGrafter"/>
</dbReference>
<dbReference type="SMART" id="SM00879">
    <property type="entry name" value="Brix"/>
    <property type="match status" value="1"/>
</dbReference>
<evidence type="ECO:0000256" key="5">
    <source>
        <dbReference type="SAM" id="MobiDB-lite"/>
    </source>
</evidence>
<dbReference type="GO" id="GO:0019843">
    <property type="term" value="F:rRNA binding"/>
    <property type="evidence" value="ECO:0007669"/>
    <property type="project" value="UniProtKB-UniRule"/>
</dbReference>
<comment type="caution">
    <text evidence="7">The sequence shown here is derived from an EMBL/GenBank/DDBJ whole genome shotgun (WGS) entry which is preliminary data.</text>
</comment>
<sequence>MGASKAATLPATMVASNKKIKIPKIGGESLAPSAPALKLITAKTRRGRRILDARAPKAIEDAKKSLVLYGNKTSQVIKEVLTDLHKVKRTESVKFTRKNENVKPFEPGGESSLEFYCQKIQCGLFALGSHSKKRPHNLVLGRIYDGHLYDCVELGVEQHKTLQSFASAGTGAQLGSKPCIIFVGEKFESLTILKQLKSTLLDYFRGEQVGSINLAGLDRVVMATALTDTLVLLRQYTIKLKKSGTRVPRIVLREMGPSLDLTVRRHRAAPAELEKEACKQPKLGKKKEKNVGSDLLSGKVGRIYMPKQKVDTMALSKMKGLKRERRQATGERKQANAKSRLKNGRPLKDTAEEEE</sequence>
<dbReference type="EMBL" id="BEGY01000012">
    <property type="protein sequence ID" value="GAX75461.1"/>
    <property type="molecule type" value="Genomic_DNA"/>
</dbReference>
<keyword evidence="8" id="KW-1185">Reference proteome</keyword>
<dbReference type="GO" id="GO:0000027">
    <property type="term" value="P:ribosomal large subunit assembly"/>
    <property type="evidence" value="ECO:0007669"/>
    <property type="project" value="InterPro"/>
</dbReference>
<reference evidence="7 8" key="1">
    <citation type="submission" date="2017-08" db="EMBL/GenBank/DDBJ databases">
        <title>Acidophilic green algal genome provides insights into adaptation to an acidic environment.</title>
        <authorList>
            <person name="Hirooka S."/>
            <person name="Hirose Y."/>
            <person name="Kanesaki Y."/>
            <person name="Higuchi S."/>
            <person name="Fujiwara T."/>
            <person name="Onuma R."/>
            <person name="Era A."/>
            <person name="Ohbayashi R."/>
            <person name="Uzuka A."/>
            <person name="Nozaki H."/>
            <person name="Yoshikawa H."/>
            <person name="Miyagishima S.Y."/>
        </authorList>
    </citation>
    <scope>NUCLEOTIDE SEQUENCE [LARGE SCALE GENOMIC DNA]</scope>
    <source>
        <strain evidence="7 8">NIES-2499</strain>
    </source>
</reference>
<protein>
    <recommendedName>
        <fullName evidence="4">Ribosome production factor 2 homolog</fullName>
    </recommendedName>
    <alternativeName>
        <fullName evidence="4">Ribosome biogenesis protein RPF2 homolog</fullName>
    </alternativeName>
</protein>
<accession>A0A250WXC0</accession>